<organism evidence="1 2">
    <name type="scientific">Paramecium tetraurelia</name>
    <dbReference type="NCBI Taxonomy" id="5888"/>
    <lineage>
        <taxon>Eukaryota</taxon>
        <taxon>Sar</taxon>
        <taxon>Alveolata</taxon>
        <taxon>Ciliophora</taxon>
        <taxon>Intramacronucleata</taxon>
        <taxon>Oligohymenophorea</taxon>
        <taxon>Peniculida</taxon>
        <taxon>Parameciidae</taxon>
        <taxon>Paramecium</taxon>
    </lineage>
</organism>
<name>A0E678_PARTE</name>
<dbReference type="RefSeq" id="XP_001458192.1">
    <property type="nucleotide sequence ID" value="XM_001458155.1"/>
</dbReference>
<proteinExistence type="predicted"/>
<evidence type="ECO:0000313" key="2">
    <source>
        <dbReference type="Proteomes" id="UP000000600"/>
    </source>
</evidence>
<dbReference type="Proteomes" id="UP000000600">
    <property type="component" value="Unassembled WGS sequence"/>
</dbReference>
<dbReference type="AlphaFoldDB" id="A0E678"/>
<dbReference type="EMBL" id="CT868660">
    <property type="protein sequence ID" value="CAK90795.1"/>
    <property type="molecule type" value="Genomic_DNA"/>
</dbReference>
<evidence type="ECO:0000313" key="1">
    <source>
        <dbReference type="EMBL" id="CAK90795.1"/>
    </source>
</evidence>
<accession>A0E678</accession>
<keyword evidence="2" id="KW-1185">Reference proteome</keyword>
<reference evidence="1 2" key="1">
    <citation type="journal article" date="2006" name="Nature">
        <title>Global trends of whole-genome duplications revealed by the ciliate Paramecium tetraurelia.</title>
        <authorList>
            <consortium name="Genoscope"/>
            <person name="Aury J.-M."/>
            <person name="Jaillon O."/>
            <person name="Duret L."/>
            <person name="Noel B."/>
            <person name="Jubin C."/>
            <person name="Porcel B.M."/>
            <person name="Segurens B."/>
            <person name="Daubin V."/>
            <person name="Anthouard V."/>
            <person name="Aiach N."/>
            <person name="Arnaiz O."/>
            <person name="Billaut A."/>
            <person name="Beisson J."/>
            <person name="Blanc I."/>
            <person name="Bouhouche K."/>
            <person name="Camara F."/>
            <person name="Duharcourt S."/>
            <person name="Guigo R."/>
            <person name="Gogendeau D."/>
            <person name="Katinka M."/>
            <person name="Keller A.-M."/>
            <person name="Kissmehl R."/>
            <person name="Klotz C."/>
            <person name="Koll F."/>
            <person name="Le Moue A."/>
            <person name="Lepere C."/>
            <person name="Malinsky S."/>
            <person name="Nowacki M."/>
            <person name="Nowak J.K."/>
            <person name="Plattner H."/>
            <person name="Poulain J."/>
            <person name="Ruiz F."/>
            <person name="Serrano V."/>
            <person name="Zagulski M."/>
            <person name="Dessen P."/>
            <person name="Betermier M."/>
            <person name="Weissenbach J."/>
            <person name="Scarpelli C."/>
            <person name="Schachter V."/>
            <person name="Sperling L."/>
            <person name="Meyer E."/>
            <person name="Cohen J."/>
            <person name="Wincker P."/>
        </authorList>
    </citation>
    <scope>NUCLEOTIDE SEQUENCE [LARGE SCALE GENOMIC DNA]</scope>
    <source>
        <strain evidence="1 2">Stock d4-2</strain>
    </source>
</reference>
<dbReference type="GeneID" id="5043977"/>
<sequence>MEDGVKECSKLPEWLQKQQDATKNFQNNLGSIVEKIYKPIKIIEKTLENQLEILSESNLKNLTYTDLNEAIRKQVNLGIVMDLFSKSCFTKGFDMFGGMLDRVQELMTESNITFSTCQRRLNSILMYLFVQISPFSSTGSFNSTIQLQSIGNNNQPQTNLCGFISYNQIQDNLQDPYQQSLQSLSRIYDDNINTQIDFKTDATFQDAIEYLMAGENEKAQSIFYTLQNQQPKQEVQLWLAYCMYVQRKYSDTMKFMQQLGQSQEEIKQNPFFWQIISKQCVMQPQVCLAQKIIKMLYILFKST</sequence>
<evidence type="ECO:0008006" key="3">
    <source>
        <dbReference type="Google" id="ProtNLM"/>
    </source>
</evidence>
<protein>
    <recommendedName>
        <fullName evidence="3">Tetratricopeptide repeat protein</fullName>
    </recommendedName>
</protein>
<dbReference type="HOGENOM" id="CLU_919688_0_0_1"/>
<dbReference type="InParanoid" id="A0E678"/>
<dbReference type="KEGG" id="ptm:GSPATT00003660001"/>
<gene>
    <name evidence="1" type="ORF">GSPATT00003660001</name>
</gene>